<dbReference type="InterPro" id="IPR005835">
    <property type="entry name" value="NTP_transferase_dom"/>
</dbReference>
<name>A0A520MHY5_9GAMM</name>
<dbReference type="Pfam" id="PF00483">
    <property type="entry name" value="NTP_transferase"/>
    <property type="match status" value="1"/>
</dbReference>
<comment type="caution">
    <text evidence="2">The sequence shown here is derived from an EMBL/GenBank/DDBJ whole genome shotgun (WGS) entry which is preliminary data.</text>
</comment>
<dbReference type="NCBIfam" id="NF045761">
    <property type="entry name" value="NAMPUrTaseMurU"/>
    <property type="match status" value="1"/>
</dbReference>
<dbReference type="InterPro" id="IPR050486">
    <property type="entry name" value="Mannose-1P_guanyltransferase"/>
</dbReference>
<dbReference type="EMBL" id="SHBP01000003">
    <property type="protein sequence ID" value="RZO20823.1"/>
    <property type="molecule type" value="Genomic_DNA"/>
</dbReference>
<evidence type="ECO:0000313" key="3">
    <source>
        <dbReference type="Proteomes" id="UP000315889"/>
    </source>
</evidence>
<dbReference type="GO" id="GO:0016740">
    <property type="term" value="F:transferase activity"/>
    <property type="evidence" value="ECO:0007669"/>
    <property type="project" value="UniProtKB-KW"/>
</dbReference>
<keyword evidence="2" id="KW-0808">Transferase</keyword>
<dbReference type="PANTHER" id="PTHR22572">
    <property type="entry name" value="SUGAR-1-PHOSPHATE GUANYL TRANSFERASE"/>
    <property type="match status" value="1"/>
</dbReference>
<dbReference type="InterPro" id="IPR029044">
    <property type="entry name" value="Nucleotide-diphossugar_trans"/>
</dbReference>
<evidence type="ECO:0000259" key="1">
    <source>
        <dbReference type="Pfam" id="PF00483"/>
    </source>
</evidence>
<dbReference type="CDD" id="cd06422">
    <property type="entry name" value="NTP_transferase_like_1"/>
    <property type="match status" value="1"/>
</dbReference>
<dbReference type="Gene3D" id="3.90.550.10">
    <property type="entry name" value="Spore Coat Polysaccharide Biosynthesis Protein SpsA, Chain A"/>
    <property type="match status" value="1"/>
</dbReference>
<evidence type="ECO:0000313" key="2">
    <source>
        <dbReference type="EMBL" id="RZO20823.1"/>
    </source>
</evidence>
<reference evidence="2 3" key="1">
    <citation type="submission" date="2019-02" db="EMBL/GenBank/DDBJ databases">
        <title>Prokaryotic population dynamics and viral predation in marine succession experiment using metagenomics: the confinement effect.</title>
        <authorList>
            <person name="Haro-Moreno J.M."/>
            <person name="Rodriguez-Valera F."/>
            <person name="Lopez-Perez M."/>
        </authorList>
    </citation>
    <scope>NUCLEOTIDE SEQUENCE [LARGE SCALE GENOMIC DNA]</scope>
    <source>
        <strain evidence="2">MED-G170</strain>
    </source>
</reference>
<dbReference type="SUPFAM" id="SSF53448">
    <property type="entry name" value="Nucleotide-diphospho-sugar transferases"/>
    <property type="match status" value="1"/>
</dbReference>
<sequence>MKAMILAAGLGSRLQPLTKTVPKPMLLLRGKPLLQWHIERLVSAGIREVVVNTSWLGEQIQNYFGTGEDFGIAITWSSEVEPLETGGGIYKALHLLGDDPFILMSADIWTDFPLEIFTEKDVDQIPSAHLVLVQNPEHNSGGDFSLENHIVGYGQERYTYSGIGIVSSQLFKPLKTTSKVFPLREVLKPAILSGQVTGEIYAGDWCDVGTVGRYDNLNKRLLETFNAV</sequence>
<proteinExistence type="predicted"/>
<organism evidence="2 3">
    <name type="scientific">SAR92 clade bacterium</name>
    <dbReference type="NCBI Taxonomy" id="2315479"/>
    <lineage>
        <taxon>Bacteria</taxon>
        <taxon>Pseudomonadati</taxon>
        <taxon>Pseudomonadota</taxon>
        <taxon>Gammaproteobacteria</taxon>
        <taxon>Cellvibrionales</taxon>
        <taxon>Porticoccaceae</taxon>
        <taxon>SAR92 clade</taxon>
    </lineage>
</organism>
<dbReference type="Proteomes" id="UP000315889">
    <property type="component" value="Unassembled WGS sequence"/>
</dbReference>
<accession>A0A520MHY5</accession>
<gene>
    <name evidence="2" type="ORF">EVB03_03685</name>
</gene>
<feature type="domain" description="Nucleotidyl transferase" evidence="1">
    <location>
        <begin position="2"/>
        <end position="123"/>
    </location>
</feature>
<dbReference type="AlphaFoldDB" id="A0A520MHY5"/>
<protein>
    <submittedName>
        <fullName evidence="2">Nucleotidyltransferase family protein</fullName>
    </submittedName>
</protein>
<dbReference type="InterPro" id="IPR054790">
    <property type="entry name" value="MurU"/>
</dbReference>